<accession>A0AA88XMY2</accession>
<organism evidence="2 3">
    <name type="scientific">Pinctada imbricata</name>
    <name type="common">Atlantic pearl-oyster</name>
    <name type="synonym">Pinctada martensii</name>
    <dbReference type="NCBI Taxonomy" id="66713"/>
    <lineage>
        <taxon>Eukaryota</taxon>
        <taxon>Metazoa</taxon>
        <taxon>Spiralia</taxon>
        <taxon>Lophotrochozoa</taxon>
        <taxon>Mollusca</taxon>
        <taxon>Bivalvia</taxon>
        <taxon>Autobranchia</taxon>
        <taxon>Pteriomorphia</taxon>
        <taxon>Pterioida</taxon>
        <taxon>Pterioidea</taxon>
        <taxon>Pteriidae</taxon>
        <taxon>Pinctada</taxon>
    </lineage>
</organism>
<gene>
    <name evidence="2" type="ORF">FSP39_007274</name>
</gene>
<comment type="caution">
    <text evidence="2">The sequence shown here is derived from an EMBL/GenBank/DDBJ whole genome shotgun (WGS) entry which is preliminary data.</text>
</comment>
<keyword evidence="3" id="KW-1185">Reference proteome</keyword>
<feature type="signal peptide" evidence="1">
    <location>
        <begin position="1"/>
        <end position="21"/>
    </location>
</feature>
<evidence type="ECO:0008006" key="4">
    <source>
        <dbReference type="Google" id="ProtNLM"/>
    </source>
</evidence>
<name>A0AA88XMY2_PINIB</name>
<dbReference type="EMBL" id="VSWD01000013">
    <property type="protein sequence ID" value="KAK3084047.1"/>
    <property type="molecule type" value="Genomic_DNA"/>
</dbReference>
<dbReference type="Proteomes" id="UP001186944">
    <property type="component" value="Unassembled WGS sequence"/>
</dbReference>
<proteinExistence type="predicted"/>
<evidence type="ECO:0000256" key="1">
    <source>
        <dbReference type="SAM" id="SignalP"/>
    </source>
</evidence>
<feature type="chain" id="PRO_5041723841" description="Nacre protein" evidence="1">
    <location>
        <begin position="22"/>
        <end position="197"/>
    </location>
</feature>
<keyword evidence="1" id="KW-0732">Signal</keyword>
<dbReference type="AlphaFoldDB" id="A0AA88XMY2"/>
<evidence type="ECO:0000313" key="3">
    <source>
        <dbReference type="Proteomes" id="UP001186944"/>
    </source>
</evidence>
<reference evidence="2" key="1">
    <citation type="submission" date="2019-08" db="EMBL/GenBank/DDBJ databases">
        <title>The improved chromosome-level genome for the pearl oyster Pinctada fucata martensii using PacBio sequencing and Hi-C.</title>
        <authorList>
            <person name="Zheng Z."/>
        </authorList>
    </citation>
    <scope>NUCLEOTIDE SEQUENCE</scope>
    <source>
        <strain evidence="2">ZZ-2019</strain>
        <tissue evidence="2">Adductor muscle</tissue>
    </source>
</reference>
<sequence>MTSHAHIVSWLFVLVIIQLEAWPCDDKSTPYNDDGNGDMAFLDRHRLRCYSRGMARFQLDLRTGEIRYEYFCCELPKNTIQFSFYTAFTFDGYGDVAYLDKQTVNCGNKAVITGFNLQRNLDGTKVRYNVICREFINISYLQCYNDATSWQSDQNGDVQALAKHNVKCASGYFINKFSLQADYNWYQIRYQYRCCKP</sequence>
<protein>
    <recommendedName>
        <fullName evidence="4">Nacre protein</fullName>
    </recommendedName>
</protein>
<evidence type="ECO:0000313" key="2">
    <source>
        <dbReference type="EMBL" id="KAK3084047.1"/>
    </source>
</evidence>